<evidence type="ECO:0000313" key="2">
    <source>
        <dbReference type="EMBL" id="PIZ41137.1"/>
    </source>
</evidence>
<feature type="domain" description="Helicase Helix-turn-helix" evidence="1">
    <location>
        <begin position="2"/>
        <end position="40"/>
    </location>
</feature>
<proteinExistence type="predicted"/>
<reference evidence="3" key="1">
    <citation type="submission" date="2017-09" db="EMBL/GenBank/DDBJ databases">
        <title>Depth-based differentiation of microbial function through sediment-hosted aquifers and enrichment of novel symbionts in the deep terrestrial subsurface.</title>
        <authorList>
            <person name="Probst A.J."/>
            <person name="Ladd B."/>
            <person name="Jarett J.K."/>
            <person name="Geller-Mcgrath D.E."/>
            <person name="Sieber C.M.K."/>
            <person name="Emerson J.B."/>
            <person name="Anantharaman K."/>
            <person name="Thomas B.C."/>
            <person name="Malmstrom R."/>
            <person name="Stieglmeier M."/>
            <person name="Klingl A."/>
            <person name="Woyke T."/>
            <person name="Ryan C.M."/>
            <person name="Banfield J.F."/>
        </authorList>
    </citation>
    <scope>NUCLEOTIDE SEQUENCE [LARGE SCALE GENOMIC DNA]</scope>
</reference>
<dbReference type="AlphaFoldDB" id="A0A2M7T9I2"/>
<gene>
    <name evidence="2" type="ORF">COY37_02755</name>
</gene>
<dbReference type="Proteomes" id="UP000230956">
    <property type="component" value="Unassembled WGS sequence"/>
</dbReference>
<dbReference type="InterPro" id="IPR029491">
    <property type="entry name" value="Helicase_HTH"/>
</dbReference>
<name>A0A2M7T9I2_9ACTN</name>
<protein>
    <recommendedName>
        <fullName evidence="1">Helicase Helix-turn-helix domain-containing protein</fullName>
    </recommendedName>
</protein>
<evidence type="ECO:0000313" key="3">
    <source>
        <dbReference type="Proteomes" id="UP000230956"/>
    </source>
</evidence>
<feature type="non-terminal residue" evidence="2">
    <location>
        <position position="1"/>
    </location>
</feature>
<comment type="caution">
    <text evidence="2">The sequence shown here is derived from an EMBL/GenBank/DDBJ whole genome shotgun (WGS) entry which is preliminary data.</text>
</comment>
<sequence length="52" mass="6063">PAERQARIIEAIQEVGPEVLRPIKEKLGHGVSYEEIRLVRAQYVYNRKRCLS</sequence>
<dbReference type="Pfam" id="PF14493">
    <property type="entry name" value="HTH_40"/>
    <property type="match status" value="1"/>
</dbReference>
<dbReference type="EMBL" id="PFNG01000069">
    <property type="protein sequence ID" value="PIZ41137.1"/>
    <property type="molecule type" value="Genomic_DNA"/>
</dbReference>
<dbReference type="RefSeq" id="WP_353682993.1">
    <property type="nucleotide sequence ID" value="NZ_PFNG01000069.1"/>
</dbReference>
<evidence type="ECO:0000259" key="1">
    <source>
        <dbReference type="Pfam" id="PF14493"/>
    </source>
</evidence>
<accession>A0A2M7T9I2</accession>
<organism evidence="2 3">
    <name type="scientific">Candidatus Aquicultor secundus</name>
    <dbReference type="NCBI Taxonomy" id="1973895"/>
    <lineage>
        <taxon>Bacteria</taxon>
        <taxon>Bacillati</taxon>
        <taxon>Actinomycetota</taxon>
        <taxon>Candidatus Aquicultoria</taxon>
        <taxon>Candidatus Aquicultorales</taxon>
        <taxon>Candidatus Aquicultoraceae</taxon>
        <taxon>Candidatus Aquicultor</taxon>
    </lineage>
</organism>
<dbReference type="Gene3D" id="1.10.10.1390">
    <property type="entry name" value="ATP-dependent DNA helicase RecQ"/>
    <property type="match status" value="1"/>
</dbReference>